<keyword evidence="1" id="KW-0732">Signal</keyword>
<evidence type="ECO:0008006" key="4">
    <source>
        <dbReference type="Google" id="ProtNLM"/>
    </source>
</evidence>
<evidence type="ECO:0000313" key="2">
    <source>
        <dbReference type="EMBL" id="RAK51853.1"/>
    </source>
</evidence>
<proteinExistence type="predicted"/>
<gene>
    <name evidence="2" type="ORF">DJ017_18735</name>
</gene>
<feature type="chain" id="PRO_5016316144" description="Lipoprotein" evidence="1">
    <location>
        <begin position="19"/>
        <end position="134"/>
    </location>
</feature>
<dbReference type="EMBL" id="QFYQ01000002">
    <property type="protein sequence ID" value="RAK51853.1"/>
    <property type="molecule type" value="Genomic_DNA"/>
</dbReference>
<dbReference type="RefSeq" id="WP_111530415.1">
    <property type="nucleotide sequence ID" value="NZ_JBHRSG010000003.1"/>
</dbReference>
<dbReference type="AlphaFoldDB" id="A0A328AAS0"/>
<reference evidence="3" key="1">
    <citation type="submission" date="2018-05" db="EMBL/GenBank/DDBJ databases">
        <authorList>
            <person name="Li X."/>
        </authorList>
    </citation>
    <scope>NUCLEOTIDE SEQUENCE [LARGE SCALE GENOMIC DNA]</scope>
    <source>
        <strain evidence="3">LX32</strain>
    </source>
</reference>
<evidence type="ECO:0000313" key="3">
    <source>
        <dbReference type="Proteomes" id="UP000249254"/>
    </source>
</evidence>
<dbReference type="PROSITE" id="PS51257">
    <property type="entry name" value="PROKAR_LIPOPROTEIN"/>
    <property type="match status" value="1"/>
</dbReference>
<accession>A0A328AAS0</accession>
<feature type="signal peptide" evidence="1">
    <location>
        <begin position="1"/>
        <end position="18"/>
    </location>
</feature>
<dbReference type="Proteomes" id="UP000249254">
    <property type="component" value="Unassembled WGS sequence"/>
</dbReference>
<comment type="caution">
    <text evidence="2">The sequence shown here is derived from an EMBL/GenBank/DDBJ whole genome shotgun (WGS) entry which is preliminary data.</text>
</comment>
<evidence type="ECO:0000256" key="1">
    <source>
        <dbReference type="SAM" id="SignalP"/>
    </source>
</evidence>
<dbReference type="OrthoDB" id="7210773at2"/>
<name>A0A328AAS0_9CAUL</name>
<sequence length="134" mass="13669">MNKVFAGVVAVAAGLALAGCGGKPAGGGDPYAGLDDAIRAWKTDLSAGDASCRSAPAGAKCEMFEVSCKAQRNITPPETSQGVSAKLVAHMTWSGFDERGGEEPHSAAAQFVKVNGTWTRSAVKAVNPETCADQ</sequence>
<organism evidence="2 3">
    <name type="scientific">Phenylobacterium soli</name>
    <dbReference type="NCBI Taxonomy" id="2170551"/>
    <lineage>
        <taxon>Bacteria</taxon>
        <taxon>Pseudomonadati</taxon>
        <taxon>Pseudomonadota</taxon>
        <taxon>Alphaproteobacteria</taxon>
        <taxon>Caulobacterales</taxon>
        <taxon>Caulobacteraceae</taxon>
        <taxon>Phenylobacterium</taxon>
    </lineage>
</organism>
<protein>
    <recommendedName>
        <fullName evidence="4">Lipoprotein</fullName>
    </recommendedName>
</protein>
<keyword evidence="3" id="KW-1185">Reference proteome</keyword>